<dbReference type="PANTHER" id="PTHR23506:SF31">
    <property type="entry name" value="CHROMAFFIN GRANULE AMINE TRANSPORTER"/>
    <property type="match status" value="1"/>
</dbReference>
<feature type="transmembrane region" description="Helical" evidence="6">
    <location>
        <begin position="284"/>
        <end position="302"/>
    </location>
</feature>
<keyword evidence="4 6" id="KW-1133">Transmembrane helix</keyword>
<keyword evidence="2" id="KW-0813">Transport</keyword>
<reference evidence="8" key="1">
    <citation type="submission" date="2025-08" db="UniProtKB">
        <authorList>
            <consortium name="Ensembl"/>
        </authorList>
    </citation>
    <scope>IDENTIFICATION</scope>
</reference>
<feature type="transmembrane region" description="Helical" evidence="6">
    <location>
        <begin position="210"/>
        <end position="230"/>
    </location>
</feature>
<dbReference type="GO" id="GO:0043195">
    <property type="term" value="C:terminal bouton"/>
    <property type="evidence" value="ECO:0007669"/>
    <property type="project" value="TreeGrafter"/>
</dbReference>
<dbReference type="GO" id="GO:0015842">
    <property type="term" value="P:aminergic neurotransmitter loading into synaptic vesicle"/>
    <property type="evidence" value="ECO:0007669"/>
    <property type="project" value="TreeGrafter"/>
</dbReference>
<dbReference type="SUPFAM" id="SSF103473">
    <property type="entry name" value="MFS general substrate transporter"/>
    <property type="match status" value="1"/>
</dbReference>
<protein>
    <submittedName>
        <fullName evidence="8">Solute carrier family 18 member A1</fullName>
    </submittedName>
</protein>
<evidence type="ECO:0000256" key="5">
    <source>
        <dbReference type="ARBA" id="ARBA00023136"/>
    </source>
</evidence>
<evidence type="ECO:0000313" key="9">
    <source>
        <dbReference type="Proteomes" id="UP000694427"/>
    </source>
</evidence>
<evidence type="ECO:0000256" key="1">
    <source>
        <dbReference type="ARBA" id="ARBA00004141"/>
    </source>
</evidence>
<proteinExistence type="predicted"/>
<feature type="transmembrane region" description="Helical" evidence="6">
    <location>
        <begin position="323"/>
        <end position="346"/>
    </location>
</feature>
<feature type="transmembrane region" description="Helical" evidence="6">
    <location>
        <begin position="154"/>
        <end position="179"/>
    </location>
</feature>
<gene>
    <name evidence="8" type="primary">LOC109112067</name>
</gene>
<dbReference type="InterPro" id="IPR036259">
    <property type="entry name" value="MFS_trans_sf"/>
</dbReference>
<dbReference type="InterPro" id="IPR011701">
    <property type="entry name" value="MFS"/>
</dbReference>
<feature type="transmembrane region" description="Helical" evidence="6">
    <location>
        <begin position="358"/>
        <end position="378"/>
    </location>
</feature>
<dbReference type="InterPro" id="IPR050930">
    <property type="entry name" value="MFS_Vesicular_Transporter"/>
</dbReference>
<feature type="transmembrane region" description="Helical" evidence="6">
    <location>
        <begin position="186"/>
        <end position="204"/>
    </location>
</feature>
<feature type="transmembrane region" description="Helical" evidence="6">
    <location>
        <begin position="385"/>
        <end position="403"/>
    </location>
</feature>
<dbReference type="InterPro" id="IPR020846">
    <property type="entry name" value="MFS_dom"/>
</dbReference>
<dbReference type="Ensembl" id="ENSCCRT00010126575.1">
    <property type="protein sequence ID" value="ENSCCRP00010113831.1"/>
    <property type="gene ID" value="ENSCCRG00010050048.1"/>
</dbReference>
<feature type="transmembrane region" description="Helical" evidence="6">
    <location>
        <begin position="415"/>
        <end position="438"/>
    </location>
</feature>
<keyword evidence="3 6" id="KW-0812">Transmembrane</keyword>
<evidence type="ECO:0000259" key="7">
    <source>
        <dbReference type="PROSITE" id="PS50850"/>
    </source>
</evidence>
<name>A0A8C1Q1Z9_CYPCA</name>
<dbReference type="Proteomes" id="UP000694427">
    <property type="component" value="Unplaced"/>
</dbReference>
<accession>A0A8C1Q1Z9</accession>
<sequence length="483" mass="52165">MAMLNPMDWIRESRGSPRLVLVIVCVALLLDNMLLTVVVPIIPTFLYATEHQTQELPSAAPSEAQPTYISIFSMYDNNTYTISTANLTISSSANGSSVLNGSSVERHGCKEDSEFLEEENVRVGLLFASKALVQLMVNPFVGPLTNRIGYHIPMFAGFVIMFVSTIMFAFSGTYALLFLARSLQGIGSSFSSVAGLGMLATVYTDDNERGIAMGIALGGLAMGVLIGAPFGSVMYEFVGKSSPFLVLAFLALFDGGKILVNDCHVSSVQSVEGTPLLTLLKDPYILISAGSLCFANMGVAILEPTLPIWMMQTMCSPKWQLGMAFLPASVSYLIGTNLFGILVPFAKDIYGLIGPNGGLGFAIGMVDSSMMAIMGYLVDIRHMSVYGSVYAIADVALCMGFAIGPSTGGAIVRAIGFPNLMVIIGIINILYAPLCFFLKNPAVREEKMAIINQECPMHVKNYNTQREYREFPLSDESEEDTEE</sequence>
<dbReference type="GO" id="GO:0030672">
    <property type="term" value="C:synaptic vesicle membrane"/>
    <property type="evidence" value="ECO:0007669"/>
    <property type="project" value="TreeGrafter"/>
</dbReference>
<organism evidence="8 9">
    <name type="scientific">Cyprinus carpio</name>
    <name type="common">Common carp</name>
    <dbReference type="NCBI Taxonomy" id="7962"/>
    <lineage>
        <taxon>Eukaryota</taxon>
        <taxon>Metazoa</taxon>
        <taxon>Chordata</taxon>
        <taxon>Craniata</taxon>
        <taxon>Vertebrata</taxon>
        <taxon>Euteleostomi</taxon>
        <taxon>Actinopterygii</taxon>
        <taxon>Neopterygii</taxon>
        <taxon>Teleostei</taxon>
        <taxon>Ostariophysi</taxon>
        <taxon>Cypriniformes</taxon>
        <taxon>Cyprinidae</taxon>
        <taxon>Cyprininae</taxon>
        <taxon>Cyprinus</taxon>
    </lineage>
</organism>
<dbReference type="GO" id="GO:0005335">
    <property type="term" value="F:serotonin:sodium:chloride symporter activity"/>
    <property type="evidence" value="ECO:0007669"/>
    <property type="project" value="TreeGrafter"/>
</dbReference>
<comment type="subcellular location">
    <subcellularLocation>
        <location evidence="1">Membrane</location>
        <topology evidence="1">Multi-pass membrane protein</topology>
    </subcellularLocation>
</comment>
<reference evidence="8" key="2">
    <citation type="submission" date="2025-09" db="UniProtKB">
        <authorList>
            <consortium name="Ensembl"/>
        </authorList>
    </citation>
    <scope>IDENTIFICATION</scope>
</reference>
<evidence type="ECO:0000256" key="2">
    <source>
        <dbReference type="ARBA" id="ARBA00022448"/>
    </source>
</evidence>
<keyword evidence="5 6" id="KW-0472">Membrane</keyword>
<dbReference type="Gene3D" id="1.20.1250.20">
    <property type="entry name" value="MFS general substrate transporter like domains"/>
    <property type="match status" value="1"/>
</dbReference>
<dbReference type="PANTHER" id="PTHR23506">
    <property type="entry name" value="GH10249P"/>
    <property type="match status" value="1"/>
</dbReference>
<feature type="domain" description="Major facilitator superfamily (MFS) profile" evidence="7">
    <location>
        <begin position="20"/>
        <end position="483"/>
    </location>
</feature>
<evidence type="ECO:0000313" key="8">
    <source>
        <dbReference type="Ensembl" id="ENSCCRP00010113831.1"/>
    </source>
</evidence>
<evidence type="ECO:0000256" key="4">
    <source>
        <dbReference type="ARBA" id="ARBA00022989"/>
    </source>
</evidence>
<dbReference type="AlphaFoldDB" id="A0A8C1Q1Z9"/>
<keyword evidence="9" id="KW-1185">Reference proteome</keyword>
<evidence type="ECO:0000256" key="6">
    <source>
        <dbReference type="SAM" id="Phobius"/>
    </source>
</evidence>
<dbReference type="PROSITE" id="PS50850">
    <property type="entry name" value="MFS"/>
    <property type="match status" value="1"/>
</dbReference>
<dbReference type="CDD" id="cd17384">
    <property type="entry name" value="MFS_SLC18A1_2_VAT1_2"/>
    <property type="match status" value="1"/>
</dbReference>
<dbReference type="Pfam" id="PF07690">
    <property type="entry name" value="MFS_1"/>
    <property type="match status" value="1"/>
</dbReference>
<evidence type="ECO:0000256" key="3">
    <source>
        <dbReference type="ARBA" id="ARBA00022692"/>
    </source>
</evidence>